<name>A0A0D9NZU4_METAN</name>
<keyword evidence="2" id="KW-0964">Secreted</keyword>
<dbReference type="CDD" id="cd23507">
    <property type="entry name" value="hydrophobin_I"/>
    <property type="match status" value="1"/>
</dbReference>
<evidence type="ECO:0000313" key="4">
    <source>
        <dbReference type="EMBL" id="KJK78085.1"/>
    </source>
</evidence>
<gene>
    <name evidence="4" type="ORF">H634G_06668</name>
</gene>
<sequence>MFKALIVALAAVAAAIPTQHPGSNEQKCGAGAFCCNSGTVGPAGIPIDVARLTCNNLNVVAIDALHPPTCNEQTVCCNNVQQNGGLVNVACSPIAA</sequence>
<organism evidence="4 5">
    <name type="scientific">Metarhizium anisopliae BRIP 53293</name>
    <dbReference type="NCBI Taxonomy" id="1291518"/>
    <lineage>
        <taxon>Eukaryota</taxon>
        <taxon>Fungi</taxon>
        <taxon>Dikarya</taxon>
        <taxon>Ascomycota</taxon>
        <taxon>Pezizomycotina</taxon>
        <taxon>Sordariomycetes</taxon>
        <taxon>Hypocreomycetidae</taxon>
        <taxon>Hypocreales</taxon>
        <taxon>Clavicipitaceae</taxon>
        <taxon>Metarhizium</taxon>
    </lineage>
</organism>
<protein>
    <recommendedName>
        <fullName evidence="2">Hydrophobin</fullName>
    </recommendedName>
</protein>
<evidence type="ECO:0000313" key="5">
    <source>
        <dbReference type="Proteomes" id="UP000054544"/>
    </source>
</evidence>
<evidence type="ECO:0000256" key="1">
    <source>
        <dbReference type="ARBA" id="ARBA00023157"/>
    </source>
</evidence>
<dbReference type="Pfam" id="PF01185">
    <property type="entry name" value="Hydrophobin"/>
    <property type="match status" value="1"/>
</dbReference>
<feature type="chain" id="PRO_5012113478" description="Hydrophobin" evidence="3">
    <location>
        <begin position="16"/>
        <end position="96"/>
    </location>
</feature>
<dbReference type="AlphaFoldDB" id="A0A0D9NZU4"/>
<comment type="similarity">
    <text evidence="2">Belongs to the fungal hydrophobin family.</text>
</comment>
<proteinExistence type="inferred from homology"/>
<feature type="signal peptide" evidence="3">
    <location>
        <begin position="1"/>
        <end position="15"/>
    </location>
</feature>
<evidence type="ECO:0000256" key="3">
    <source>
        <dbReference type="SAM" id="SignalP"/>
    </source>
</evidence>
<keyword evidence="5" id="KW-1185">Reference proteome</keyword>
<dbReference type="GO" id="GO:0005199">
    <property type="term" value="F:structural constituent of cell wall"/>
    <property type="evidence" value="ECO:0007669"/>
    <property type="project" value="InterPro"/>
</dbReference>
<dbReference type="EMBL" id="KE384736">
    <property type="protein sequence ID" value="KJK78085.1"/>
    <property type="molecule type" value="Genomic_DNA"/>
</dbReference>
<evidence type="ECO:0000256" key="2">
    <source>
        <dbReference type="RuleBase" id="RU365009"/>
    </source>
</evidence>
<keyword evidence="1 2" id="KW-1015">Disulfide bond</keyword>
<keyword evidence="2" id="KW-0134">Cell wall</keyword>
<keyword evidence="2 3" id="KW-0732">Signal</keyword>
<comment type="subcellular location">
    <subcellularLocation>
        <location evidence="2">Secreted</location>
        <location evidence="2">Cell wall</location>
    </subcellularLocation>
</comment>
<accession>A0A0D9NZU4</accession>
<reference evidence="5" key="1">
    <citation type="journal article" date="2014" name="BMC Genomics">
        <title>The genome sequence of the biocontrol fungus Metarhizium anisopliae and comparative genomics of Metarhizium species.</title>
        <authorList>
            <person name="Pattemore J.A."/>
            <person name="Hane J.K."/>
            <person name="Williams A.H."/>
            <person name="Wilson B.A."/>
            <person name="Stodart B.J."/>
            <person name="Ash G.J."/>
        </authorList>
    </citation>
    <scope>NUCLEOTIDE SEQUENCE [LARGE SCALE GENOMIC DNA]</scope>
    <source>
        <strain evidence="5">BRIP 53293</strain>
    </source>
</reference>
<dbReference type="SMART" id="SM00075">
    <property type="entry name" value="HYDRO"/>
    <property type="match status" value="1"/>
</dbReference>
<dbReference type="InterPro" id="IPR001338">
    <property type="entry name" value="Class_I_Hydrophobin"/>
</dbReference>
<dbReference type="Proteomes" id="UP000054544">
    <property type="component" value="Unassembled WGS sequence"/>
</dbReference>
<dbReference type="GO" id="GO:0009277">
    <property type="term" value="C:fungal-type cell wall"/>
    <property type="evidence" value="ECO:0007669"/>
    <property type="project" value="InterPro"/>
</dbReference>